<dbReference type="PATRIC" id="fig|1123269.5.peg.403"/>
<feature type="transmembrane region" description="Helical" evidence="1">
    <location>
        <begin position="108"/>
        <end position="128"/>
    </location>
</feature>
<keyword evidence="1" id="KW-0472">Membrane</keyword>
<dbReference type="STRING" id="1123269.NX02_02050"/>
<dbReference type="InterPro" id="IPR019251">
    <property type="entry name" value="DUF2231_TM"/>
</dbReference>
<feature type="transmembrane region" description="Helical" evidence="1">
    <location>
        <begin position="44"/>
        <end position="66"/>
    </location>
</feature>
<dbReference type="Proteomes" id="UP000018851">
    <property type="component" value="Chromosome"/>
</dbReference>
<accession>W0A553</accession>
<dbReference type="OrthoDB" id="2873672at2"/>
<name>W0A553_9SPHN</name>
<dbReference type="HOGENOM" id="CLU_107155_2_0_5"/>
<keyword evidence="1" id="KW-0812">Transmembrane</keyword>
<dbReference type="eggNOG" id="COG4244">
    <property type="taxonomic scope" value="Bacteria"/>
</dbReference>
<evidence type="ECO:0000313" key="4">
    <source>
        <dbReference type="Proteomes" id="UP000018851"/>
    </source>
</evidence>
<proteinExistence type="predicted"/>
<sequence>MVLNNDDAADPLETDGPLVDPIADQPHFHRTESKIAVAGHPIHAMLVAFPVALAISTLGADGFYWWTGDLFWARAALWAGGMAFLLGVLAGISGTVELLLVSGIRARAASWTHFVIAVMLLSVLGANWGYRLTTGFEEAVLPWGLLLSAFAAAFTAITGWHGGKLVFDYQLGTSSTGKG</sequence>
<reference evidence="3 4" key="1">
    <citation type="submission" date="2013-07" db="EMBL/GenBank/DDBJ databases">
        <title>Completed genome of Sphingomonas sanxanigenens NX02.</title>
        <authorList>
            <person name="Ma T."/>
            <person name="Huang H."/>
            <person name="Wu M."/>
            <person name="Li X."/>
            <person name="Li G."/>
        </authorList>
    </citation>
    <scope>NUCLEOTIDE SEQUENCE [LARGE SCALE GENOMIC DNA]</scope>
    <source>
        <strain evidence="3 4">NX02</strain>
    </source>
</reference>
<feature type="transmembrane region" description="Helical" evidence="1">
    <location>
        <begin position="78"/>
        <end position="101"/>
    </location>
</feature>
<dbReference type="AlphaFoldDB" id="W0A553"/>
<keyword evidence="1" id="KW-1133">Transmembrane helix</keyword>
<dbReference type="KEGG" id="ssan:NX02_02050"/>
<evidence type="ECO:0000313" key="3">
    <source>
        <dbReference type="EMBL" id="AHE52171.1"/>
    </source>
</evidence>
<keyword evidence="4" id="KW-1185">Reference proteome</keyword>
<feature type="transmembrane region" description="Helical" evidence="1">
    <location>
        <begin position="140"/>
        <end position="160"/>
    </location>
</feature>
<protein>
    <recommendedName>
        <fullName evidence="2">DUF2231 domain-containing protein</fullName>
    </recommendedName>
</protein>
<organism evidence="3 4">
    <name type="scientific">Sphingomonas sanxanigenens DSM 19645 = NX02</name>
    <dbReference type="NCBI Taxonomy" id="1123269"/>
    <lineage>
        <taxon>Bacteria</taxon>
        <taxon>Pseudomonadati</taxon>
        <taxon>Pseudomonadota</taxon>
        <taxon>Alphaproteobacteria</taxon>
        <taxon>Sphingomonadales</taxon>
        <taxon>Sphingomonadaceae</taxon>
        <taxon>Sphingomonas</taxon>
    </lineage>
</organism>
<dbReference type="Pfam" id="PF09990">
    <property type="entry name" value="DUF2231"/>
    <property type="match status" value="1"/>
</dbReference>
<feature type="domain" description="DUF2231" evidence="2">
    <location>
        <begin position="39"/>
        <end position="174"/>
    </location>
</feature>
<dbReference type="EMBL" id="CP006644">
    <property type="protein sequence ID" value="AHE52171.1"/>
    <property type="molecule type" value="Genomic_DNA"/>
</dbReference>
<evidence type="ECO:0000256" key="1">
    <source>
        <dbReference type="SAM" id="Phobius"/>
    </source>
</evidence>
<gene>
    <name evidence="3" type="ORF">NX02_02050</name>
</gene>
<evidence type="ECO:0000259" key="2">
    <source>
        <dbReference type="Pfam" id="PF09990"/>
    </source>
</evidence>